<keyword evidence="2 5" id="KW-0547">Nucleotide-binding</keyword>
<evidence type="ECO:0000256" key="1">
    <source>
        <dbReference type="ARBA" id="ARBA00022598"/>
    </source>
</evidence>
<feature type="binding site" evidence="5">
    <location>
        <begin position="186"/>
        <end position="188"/>
    </location>
    <ligand>
        <name>ATP</name>
        <dbReference type="ChEBI" id="CHEBI:30616"/>
    </ligand>
</feature>
<dbReference type="AlphaFoldDB" id="A0A484IJD1"/>
<feature type="binding site" evidence="5">
    <location>
        <begin position="192"/>
        <end position="193"/>
    </location>
    <ligand>
        <name>ATP</name>
        <dbReference type="ChEBI" id="CHEBI:30616"/>
    </ligand>
</feature>
<evidence type="ECO:0000256" key="4">
    <source>
        <dbReference type="ARBA" id="ARBA00022993"/>
    </source>
</evidence>
<comment type="catalytic activity">
    <reaction evidence="5">
        <text>(R)-4-phosphopantoate + beta-alanine + ATP = (R)-4'-phosphopantothenate + AMP + diphosphate + H(+)</text>
        <dbReference type="Rhea" id="RHEA:27930"/>
        <dbReference type="ChEBI" id="CHEBI:10986"/>
        <dbReference type="ChEBI" id="CHEBI:15378"/>
        <dbReference type="ChEBI" id="CHEBI:30616"/>
        <dbReference type="ChEBI" id="CHEBI:33019"/>
        <dbReference type="ChEBI" id="CHEBI:57966"/>
        <dbReference type="ChEBI" id="CHEBI:61294"/>
        <dbReference type="ChEBI" id="CHEBI:456215"/>
        <dbReference type="EC" id="6.3.2.36"/>
    </reaction>
</comment>
<feature type="binding site" evidence="5">
    <location>
        <position position="42"/>
    </location>
    <ligand>
        <name>ATP</name>
        <dbReference type="ChEBI" id="CHEBI:30616"/>
    </ligand>
</feature>
<reference evidence="6 7" key="1">
    <citation type="submission" date="2019-02" db="EMBL/GenBank/DDBJ databases">
        <authorList>
            <person name="Lehtovirta-Morley E L."/>
        </authorList>
    </citation>
    <scope>NUCLEOTIDE SEQUENCE [LARGE SCALE GENOMIC DNA]</scope>
    <source>
        <strain evidence="6">NFRAN1</strain>
    </source>
</reference>
<dbReference type="EC" id="6.3.2.36" evidence="5"/>
<accession>A0A484IJD1</accession>
<dbReference type="GO" id="GO:0016881">
    <property type="term" value="F:acid-amino acid ligase activity"/>
    <property type="evidence" value="ECO:0007669"/>
    <property type="project" value="UniProtKB-UniRule"/>
</dbReference>
<dbReference type="HAMAP" id="MF_02224">
    <property type="entry name" value="PPS"/>
    <property type="match status" value="1"/>
</dbReference>
<dbReference type="PANTHER" id="PTHR40695:SF1">
    <property type="entry name" value="4-PHOSPHOPANTOATE--BETA-ALANINE LIGASE"/>
    <property type="match status" value="1"/>
</dbReference>
<organism evidence="6 7">
    <name type="scientific">Candidatus Nitrosocosmicus franklandianus</name>
    <dbReference type="NCBI Taxonomy" id="1798806"/>
    <lineage>
        <taxon>Archaea</taxon>
        <taxon>Nitrososphaerota</taxon>
        <taxon>Nitrososphaeria</taxon>
        <taxon>Nitrososphaerales</taxon>
        <taxon>Nitrososphaeraceae</taxon>
        <taxon>Candidatus Nitrosocosmicus</taxon>
    </lineage>
</organism>
<evidence type="ECO:0000256" key="3">
    <source>
        <dbReference type="ARBA" id="ARBA00022840"/>
    </source>
</evidence>
<dbReference type="Gene3D" id="3.40.50.12640">
    <property type="entry name" value="Phosphopantoate/pantothenate synthetase"/>
    <property type="match status" value="1"/>
</dbReference>
<evidence type="ECO:0000313" key="6">
    <source>
        <dbReference type="EMBL" id="VFJ14998.1"/>
    </source>
</evidence>
<keyword evidence="1 5" id="KW-0436">Ligase</keyword>
<dbReference type="GO" id="GO:0015937">
    <property type="term" value="P:coenzyme A biosynthetic process"/>
    <property type="evidence" value="ECO:0007669"/>
    <property type="project" value="UniProtKB-UniRule"/>
</dbReference>
<feature type="binding site" evidence="5">
    <location>
        <begin position="204"/>
        <end position="205"/>
    </location>
    <ligand>
        <name>ATP</name>
        <dbReference type="ChEBI" id="CHEBI:30616"/>
    </ligand>
</feature>
<proteinExistence type="inferred from homology"/>
<dbReference type="PANTHER" id="PTHR40695">
    <property type="entry name" value="4-PHOSPHOPANTOATE--BETA-ALANINE LIGASE"/>
    <property type="match status" value="1"/>
</dbReference>
<comment type="similarity">
    <text evidence="5">Belongs to the archaeal phosphopantothenate synthetase family.</text>
</comment>
<keyword evidence="7" id="KW-1185">Reference proteome</keyword>
<feature type="binding site" evidence="5">
    <location>
        <position position="20"/>
    </location>
    <ligand>
        <name>ATP</name>
        <dbReference type="ChEBI" id="CHEBI:30616"/>
    </ligand>
</feature>
<protein>
    <recommendedName>
        <fullName evidence="5">4-phosphopantoate--beta-alanine ligase</fullName>
        <ecNumber evidence="5">6.3.2.36</ecNumber>
    </recommendedName>
    <alternativeName>
        <fullName evidence="5">Phosphopantothenate synthetase</fullName>
        <shortName evidence="5">PPS</shortName>
    </alternativeName>
</protein>
<comment type="function">
    <text evidence="5">Catalyzes the condensation of (R)-4-phosphopantoate and beta-alanine to 4'-phosphopantothenate in the CoA biosynthesis pathway.</text>
</comment>
<gene>
    <name evidence="6" type="ORF">NFRAN_2676</name>
</gene>
<evidence type="ECO:0000256" key="5">
    <source>
        <dbReference type="HAMAP-Rule" id="MF_02224"/>
    </source>
</evidence>
<keyword evidence="3 5" id="KW-0067">ATP-binding</keyword>
<evidence type="ECO:0000313" key="7">
    <source>
        <dbReference type="Proteomes" id="UP000294299"/>
    </source>
</evidence>
<dbReference type="KEGG" id="nfn:NFRAN_2676"/>
<dbReference type="NCBIfam" id="NF010324">
    <property type="entry name" value="PRK13761.1"/>
    <property type="match status" value="1"/>
</dbReference>
<comment type="subunit">
    <text evidence="5">Homodimer.</text>
</comment>
<dbReference type="Proteomes" id="UP000294299">
    <property type="component" value="Chromosome NFRAN"/>
</dbReference>
<sequence>MNRDVTIPTTHPRYFSLMTREKIVAGYKNGLVALEGLIAHGRGECFDYLIGERTTDSARMAIDAAAAQILISNYPVISVNGNVAALCPDLLCSLHRSVKKSMLEINLFYYTKERESKIFQELAKYGVSNVLGTNPDNLVRIPELESNRRLVDSNGIFKADTVFVPLEDGDRTLALKKMGKKVITVDLNPLSRTSMEASITIVDNIIRVIPLLIERIKYHEKNSSESDLYTIVKSYDNKKGLKDALFIMNRYKEDQI</sequence>
<dbReference type="InterPro" id="IPR002855">
    <property type="entry name" value="PPS/PS"/>
</dbReference>
<name>A0A484IJD1_9ARCH</name>
<dbReference type="Pfam" id="PF02006">
    <property type="entry name" value="PPS_PS"/>
    <property type="match status" value="1"/>
</dbReference>
<dbReference type="UniPathway" id="UPA00241"/>
<dbReference type="GO" id="GO:0005524">
    <property type="term" value="F:ATP binding"/>
    <property type="evidence" value="ECO:0007669"/>
    <property type="project" value="UniProtKB-KW"/>
</dbReference>
<dbReference type="EMBL" id="LR216287">
    <property type="protein sequence ID" value="VFJ14998.1"/>
    <property type="molecule type" value="Genomic_DNA"/>
</dbReference>
<dbReference type="PIRSF" id="PIRSF004853">
    <property type="entry name" value="UCP004853"/>
    <property type="match status" value="1"/>
</dbReference>
<keyword evidence="4 5" id="KW-0173">Coenzyme A biosynthesis</keyword>
<evidence type="ECO:0000256" key="2">
    <source>
        <dbReference type="ARBA" id="ARBA00022741"/>
    </source>
</evidence>
<comment type="pathway">
    <text evidence="5">Cofactor biosynthesis; coenzyme A biosynthesis.</text>
</comment>
<dbReference type="InterPro" id="IPR038138">
    <property type="entry name" value="PPS/PS_sf"/>
</dbReference>